<dbReference type="Gene3D" id="3.50.70.10">
    <property type="match status" value="1"/>
</dbReference>
<dbReference type="InterPro" id="IPR044228">
    <property type="entry name" value="FAP1"/>
</dbReference>
<feature type="domain" description="Chalcone isomerase" evidence="2">
    <location>
        <begin position="155"/>
        <end position="328"/>
    </location>
</feature>
<name>A0A1Y1HJM5_KLENI</name>
<accession>A0A1Y1HJM5</accession>
<comment type="similarity">
    <text evidence="1">Belongs to the chalcone isomerase family.</text>
</comment>
<evidence type="ECO:0000256" key="1">
    <source>
        <dbReference type="ARBA" id="ARBA00007166"/>
    </source>
</evidence>
<dbReference type="Pfam" id="PF16035">
    <property type="entry name" value="Chalcone_2"/>
    <property type="match status" value="1"/>
</dbReference>
<dbReference type="AlphaFoldDB" id="A0A1Y1HJM5"/>
<dbReference type="PANTHER" id="PTHR47589:SF5">
    <property type="entry name" value="CHALCONE ISOMERASE DOMAIN-CONTAINING PROTEIN"/>
    <property type="match status" value="1"/>
</dbReference>
<gene>
    <name evidence="3" type="ORF">KFL_000030210</name>
</gene>
<dbReference type="STRING" id="105231.A0A1Y1HJM5"/>
<dbReference type="PANTHER" id="PTHR47589">
    <property type="entry name" value="FATTY-ACID-BINDING PROTEIN 1"/>
    <property type="match status" value="1"/>
</dbReference>
<dbReference type="SUPFAM" id="SSF54626">
    <property type="entry name" value="Chalcone isomerase"/>
    <property type="match status" value="1"/>
</dbReference>
<dbReference type="OMA" id="RDHDYIL"/>
<dbReference type="Proteomes" id="UP000054558">
    <property type="component" value="Unassembled WGS sequence"/>
</dbReference>
<keyword evidence="4" id="KW-1185">Reference proteome</keyword>
<dbReference type="Gene3D" id="1.10.890.20">
    <property type="match status" value="1"/>
</dbReference>
<reference evidence="3 4" key="1">
    <citation type="journal article" date="2014" name="Nat. Commun.">
        <title>Klebsormidium flaccidum genome reveals primary factors for plant terrestrial adaptation.</title>
        <authorList>
            <person name="Hori K."/>
            <person name="Maruyama F."/>
            <person name="Fujisawa T."/>
            <person name="Togashi T."/>
            <person name="Yamamoto N."/>
            <person name="Seo M."/>
            <person name="Sato S."/>
            <person name="Yamada T."/>
            <person name="Mori H."/>
            <person name="Tajima N."/>
            <person name="Moriyama T."/>
            <person name="Ikeuchi M."/>
            <person name="Watanabe M."/>
            <person name="Wada H."/>
            <person name="Kobayashi K."/>
            <person name="Saito M."/>
            <person name="Masuda T."/>
            <person name="Sasaki-Sekimoto Y."/>
            <person name="Mashiguchi K."/>
            <person name="Awai K."/>
            <person name="Shimojima M."/>
            <person name="Masuda S."/>
            <person name="Iwai M."/>
            <person name="Nobusawa T."/>
            <person name="Narise T."/>
            <person name="Kondo S."/>
            <person name="Saito H."/>
            <person name="Sato R."/>
            <person name="Murakawa M."/>
            <person name="Ihara Y."/>
            <person name="Oshima-Yamada Y."/>
            <person name="Ohtaka K."/>
            <person name="Satoh M."/>
            <person name="Sonobe K."/>
            <person name="Ishii M."/>
            <person name="Ohtani R."/>
            <person name="Kanamori-Sato M."/>
            <person name="Honoki R."/>
            <person name="Miyazaki D."/>
            <person name="Mochizuki H."/>
            <person name="Umetsu J."/>
            <person name="Higashi K."/>
            <person name="Shibata D."/>
            <person name="Kamiya Y."/>
            <person name="Sato N."/>
            <person name="Nakamura Y."/>
            <person name="Tabata S."/>
            <person name="Ida S."/>
            <person name="Kurokawa K."/>
            <person name="Ohta H."/>
        </authorList>
    </citation>
    <scope>NUCLEOTIDE SEQUENCE [LARGE SCALE GENOMIC DNA]</scope>
    <source>
        <strain evidence="3 4">NIES-2285</strain>
    </source>
</reference>
<dbReference type="InterPro" id="IPR016089">
    <property type="entry name" value="Chalcone_isomerase_bundle_sf"/>
</dbReference>
<evidence type="ECO:0000313" key="4">
    <source>
        <dbReference type="Proteomes" id="UP000054558"/>
    </source>
</evidence>
<dbReference type="InterPro" id="IPR016087">
    <property type="entry name" value="Chalcone_isomerase"/>
</dbReference>
<evidence type="ECO:0000259" key="2">
    <source>
        <dbReference type="Pfam" id="PF16035"/>
    </source>
</evidence>
<dbReference type="InterPro" id="IPR036298">
    <property type="entry name" value="Chalcone_isomerase_sf"/>
</dbReference>
<sequence>MPGPGASSFSHAWSNASRWLQRGVSTSASRHAGGDVSRRAANRRLAARGAVVVATATTAAVAYDHYRRSKGQPSVLEEFKAFLNDALRVGSGGEDEEKQGHLHAPLALASLSLASVSMASTTAGASDSLESAVEPRTGLRFPKKVKPEDAPKGKEWELAGLGLRSKNLFGLKSIKVYAFGLYAEPGAVKDALCAKYGTFSPEVLKSNKWFLEDLLASKNDMAVRLVIYYSKLKIGSVRKAFEESVGERLRKVSPDNSDTVLQKFTNLFSDDIPLQRGTIIDLRRTSAGNLNVTIDGRKIGTVQSHALGHALFDLYIGDPPFDKGAKEEMGMSLARMLK</sequence>
<organism evidence="3 4">
    <name type="scientific">Klebsormidium nitens</name>
    <name type="common">Green alga</name>
    <name type="synonym">Ulothrix nitens</name>
    <dbReference type="NCBI Taxonomy" id="105231"/>
    <lineage>
        <taxon>Eukaryota</taxon>
        <taxon>Viridiplantae</taxon>
        <taxon>Streptophyta</taxon>
        <taxon>Klebsormidiophyceae</taxon>
        <taxon>Klebsormidiales</taxon>
        <taxon>Klebsormidiaceae</taxon>
        <taxon>Klebsormidium</taxon>
    </lineage>
</organism>
<evidence type="ECO:0000313" key="3">
    <source>
        <dbReference type="EMBL" id="GAQ77742.1"/>
    </source>
</evidence>
<dbReference type="OrthoDB" id="18193at2759"/>
<protein>
    <recommendedName>
        <fullName evidence="2">Chalcone isomerase domain-containing protein</fullName>
    </recommendedName>
</protein>
<dbReference type="GO" id="GO:0016872">
    <property type="term" value="F:intramolecular lyase activity"/>
    <property type="evidence" value="ECO:0007669"/>
    <property type="project" value="InterPro"/>
</dbReference>
<dbReference type="EMBL" id="DF236952">
    <property type="protein sequence ID" value="GAQ77742.1"/>
    <property type="molecule type" value="Genomic_DNA"/>
</dbReference>
<dbReference type="InterPro" id="IPR016088">
    <property type="entry name" value="Chalcone_isomerase_3-sand"/>
</dbReference>
<proteinExistence type="inferred from homology"/>